<dbReference type="Pfam" id="PF00067">
    <property type="entry name" value="p450"/>
    <property type="match status" value="1"/>
</dbReference>
<comment type="cofactor">
    <cofactor evidence="1">
        <name>heme</name>
        <dbReference type="ChEBI" id="CHEBI:30413"/>
    </cofactor>
</comment>
<protein>
    <submittedName>
        <fullName evidence="9">Cytochrome P450</fullName>
    </submittedName>
</protein>
<keyword evidence="10" id="KW-1185">Reference proteome</keyword>
<dbReference type="Proteomes" id="UP000250043">
    <property type="component" value="Unassembled WGS sequence"/>
</dbReference>
<dbReference type="GO" id="GO:0004497">
    <property type="term" value="F:monooxygenase activity"/>
    <property type="evidence" value="ECO:0007669"/>
    <property type="project" value="UniProtKB-KW"/>
</dbReference>
<keyword evidence="4" id="KW-0349">Heme</keyword>
<sequence>MCRIGMRLVQERKISVAKLATTEESGVEKNDLHGRDLLTLLVRANMATDLPESVRLSGEDVLSQVPTFLVADHETTSSGTTWRPYALTQAPEVQRKLREELFTLDTDTPTVHELNSLPYLDAVVRDMLRVHAPVPDTLRQA</sequence>
<evidence type="ECO:0000256" key="4">
    <source>
        <dbReference type="ARBA" id="ARBA00022617"/>
    </source>
</evidence>
<dbReference type="SUPFAM" id="SSF48264">
    <property type="entry name" value="Cytochrome P450"/>
    <property type="match status" value="1"/>
</dbReference>
<dbReference type="InterPro" id="IPR001128">
    <property type="entry name" value="Cyt_P450"/>
</dbReference>
<dbReference type="GO" id="GO:0005506">
    <property type="term" value="F:iron ion binding"/>
    <property type="evidence" value="ECO:0007669"/>
    <property type="project" value="InterPro"/>
</dbReference>
<evidence type="ECO:0000256" key="8">
    <source>
        <dbReference type="ARBA" id="ARBA00023033"/>
    </source>
</evidence>
<evidence type="ECO:0000256" key="2">
    <source>
        <dbReference type="ARBA" id="ARBA00005179"/>
    </source>
</evidence>
<keyword evidence="6" id="KW-0560">Oxidoreductase</keyword>
<evidence type="ECO:0000313" key="10">
    <source>
        <dbReference type="Proteomes" id="UP000250043"/>
    </source>
</evidence>
<dbReference type="InterPro" id="IPR002401">
    <property type="entry name" value="Cyt_P450_E_grp-I"/>
</dbReference>
<evidence type="ECO:0000256" key="6">
    <source>
        <dbReference type="ARBA" id="ARBA00023002"/>
    </source>
</evidence>
<dbReference type="PANTHER" id="PTHR24305:SF166">
    <property type="entry name" value="CYTOCHROME P450 12A4, MITOCHONDRIAL-RELATED"/>
    <property type="match status" value="1"/>
</dbReference>
<accession>A0A8E2ANW8</accession>
<dbReference type="InterPro" id="IPR036396">
    <property type="entry name" value="Cyt_P450_sf"/>
</dbReference>
<dbReference type="InterPro" id="IPR050121">
    <property type="entry name" value="Cytochrome_P450_monoxygenase"/>
</dbReference>
<proteinExistence type="inferred from homology"/>
<dbReference type="GO" id="GO:0020037">
    <property type="term" value="F:heme binding"/>
    <property type="evidence" value="ECO:0007669"/>
    <property type="project" value="InterPro"/>
</dbReference>
<dbReference type="PANTHER" id="PTHR24305">
    <property type="entry name" value="CYTOCHROME P450"/>
    <property type="match status" value="1"/>
</dbReference>
<evidence type="ECO:0000313" key="9">
    <source>
        <dbReference type="EMBL" id="OCH88173.1"/>
    </source>
</evidence>
<keyword evidence="7" id="KW-0408">Iron</keyword>
<organism evidence="9 10">
    <name type="scientific">Obba rivulosa</name>
    <dbReference type="NCBI Taxonomy" id="1052685"/>
    <lineage>
        <taxon>Eukaryota</taxon>
        <taxon>Fungi</taxon>
        <taxon>Dikarya</taxon>
        <taxon>Basidiomycota</taxon>
        <taxon>Agaricomycotina</taxon>
        <taxon>Agaricomycetes</taxon>
        <taxon>Polyporales</taxon>
        <taxon>Gelatoporiaceae</taxon>
        <taxon>Obba</taxon>
    </lineage>
</organism>
<dbReference type="GO" id="GO:0016705">
    <property type="term" value="F:oxidoreductase activity, acting on paired donors, with incorporation or reduction of molecular oxygen"/>
    <property type="evidence" value="ECO:0007669"/>
    <property type="project" value="InterPro"/>
</dbReference>
<dbReference type="EMBL" id="KV722460">
    <property type="protein sequence ID" value="OCH88173.1"/>
    <property type="molecule type" value="Genomic_DNA"/>
</dbReference>
<dbReference type="Gene3D" id="1.10.630.10">
    <property type="entry name" value="Cytochrome P450"/>
    <property type="match status" value="1"/>
</dbReference>
<gene>
    <name evidence="9" type="ORF">OBBRIDRAFT_108373</name>
</gene>
<evidence type="ECO:0000256" key="1">
    <source>
        <dbReference type="ARBA" id="ARBA00001971"/>
    </source>
</evidence>
<comment type="pathway">
    <text evidence="2">Secondary metabolite biosynthesis.</text>
</comment>
<keyword evidence="5" id="KW-0479">Metal-binding</keyword>
<comment type="similarity">
    <text evidence="3">Belongs to the cytochrome P450 family.</text>
</comment>
<dbReference type="PRINTS" id="PR00463">
    <property type="entry name" value="EP450I"/>
</dbReference>
<evidence type="ECO:0000256" key="5">
    <source>
        <dbReference type="ARBA" id="ARBA00022723"/>
    </source>
</evidence>
<keyword evidence="8" id="KW-0503">Monooxygenase</keyword>
<evidence type="ECO:0000256" key="3">
    <source>
        <dbReference type="ARBA" id="ARBA00010617"/>
    </source>
</evidence>
<evidence type="ECO:0000256" key="7">
    <source>
        <dbReference type="ARBA" id="ARBA00023004"/>
    </source>
</evidence>
<reference evidence="9 10" key="1">
    <citation type="submission" date="2016-07" db="EMBL/GenBank/DDBJ databases">
        <title>Draft genome of the white-rot fungus Obba rivulosa 3A-2.</title>
        <authorList>
            <consortium name="DOE Joint Genome Institute"/>
            <person name="Miettinen O."/>
            <person name="Riley R."/>
            <person name="Acob R."/>
            <person name="Barry K."/>
            <person name="Cullen D."/>
            <person name="De Vries R."/>
            <person name="Hainaut M."/>
            <person name="Hatakka A."/>
            <person name="Henrissat B."/>
            <person name="Hilden K."/>
            <person name="Kuo R."/>
            <person name="Labutti K."/>
            <person name="Lipzen A."/>
            <person name="Makela M.R."/>
            <person name="Sandor L."/>
            <person name="Spatafora J.W."/>
            <person name="Grigoriev I.V."/>
            <person name="Hibbett D.S."/>
        </authorList>
    </citation>
    <scope>NUCLEOTIDE SEQUENCE [LARGE SCALE GENOMIC DNA]</scope>
    <source>
        <strain evidence="9 10">3A-2</strain>
    </source>
</reference>
<name>A0A8E2ANW8_9APHY</name>
<dbReference type="AlphaFoldDB" id="A0A8E2ANW8"/>
<dbReference type="OrthoDB" id="1470350at2759"/>